<gene>
    <name evidence="13" type="ORF">JJQ60_10785</name>
</gene>
<comment type="caution">
    <text evidence="13">The sequence shown here is derived from an EMBL/GenBank/DDBJ whole genome shotgun (WGS) entry which is preliminary data.</text>
</comment>
<dbReference type="Pfam" id="PF00441">
    <property type="entry name" value="Acyl-CoA_dh_1"/>
    <property type="match status" value="1"/>
</dbReference>
<dbReference type="InterPro" id="IPR009100">
    <property type="entry name" value="AcylCoA_DH/oxidase_NM_dom_sf"/>
</dbReference>
<dbReference type="Gene3D" id="1.20.140.10">
    <property type="entry name" value="Butyryl-CoA Dehydrogenase, subunit A, domain 3"/>
    <property type="match status" value="1"/>
</dbReference>
<proteinExistence type="inferred from homology"/>
<dbReference type="Gene3D" id="1.10.540.10">
    <property type="entry name" value="Acyl-CoA dehydrogenase/oxidase, N-terminal domain"/>
    <property type="match status" value="1"/>
</dbReference>
<dbReference type="Gene3D" id="3.30.1050.10">
    <property type="entry name" value="SCP2 sterol-binding domain"/>
    <property type="match status" value="1"/>
</dbReference>
<dbReference type="SUPFAM" id="SSF55718">
    <property type="entry name" value="SCP-like"/>
    <property type="match status" value="1"/>
</dbReference>
<evidence type="ECO:0000256" key="1">
    <source>
        <dbReference type="ARBA" id="ARBA00001974"/>
    </source>
</evidence>
<evidence type="ECO:0000256" key="2">
    <source>
        <dbReference type="ARBA" id="ARBA00005109"/>
    </source>
</evidence>
<evidence type="ECO:0000256" key="3">
    <source>
        <dbReference type="ARBA" id="ARBA00009347"/>
    </source>
</evidence>
<evidence type="ECO:0000256" key="6">
    <source>
        <dbReference type="ARBA" id="ARBA00022827"/>
    </source>
</evidence>
<dbReference type="InterPro" id="IPR013786">
    <property type="entry name" value="AcylCoA_DH/ox_N"/>
</dbReference>
<dbReference type="InterPro" id="IPR003033">
    <property type="entry name" value="SCP2_sterol-bd_dom"/>
</dbReference>
<feature type="domain" description="Acyl-CoA dehydrogenase/oxidase N-terminal" evidence="12">
    <location>
        <begin position="7"/>
        <end position="120"/>
    </location>
</feature>
<dbReference type="Proteomes" id="UP000651057">
    <property type="component" value="Unassembled WGS sequence"/>
</dbReference>
<evidence type="ECO:0000256" key="7">
    <source>
        <dbReference type="ARBA" id="ARBA00023002"/>
    </source>
</evidence>
<dbReference type="FunFam" id="1.10.540.10:FF:000002">
    <property type="entry name" value="Acyl-CoA dehydrogenase FadE19"/>
    <property type="match status" value="1"/>
</dbReference>
<dbReference type="EMBL" id="JAERQJ010000003">
    <property type="protein sequence ID" value="MBL0684005.1"/>
    <property type="molecule type" value="Genomic_DNA"/>
</dbReference>
<keyword evidence="7 8" id="KW-0560">Oxidoreductase</keyword>
<dbReference type="GO" id="GO:0046359">
    <property type="term" value="P:butyrate catabolic process"/>
    <property type="evidence" value="ECO:0007669"/>
    <property type="project" value="TreeGrafter"/>
</dbReference>
<name>A0A937A2Z3_9FLAO</name>
<dbReference type="Pfam" id="PF02771">
    <property type="entry name" value="Acyl-CoA_dh_N"/>
    <property type="match status" value="1"/>
</dbReference>
<dbReference type="FunFam" id="2.40.110.10:FF:000001">
    <property type="entry name" value="Acyl-CoA dehydrogenase, mitochondrial"/>
    <property type="match status" value="1"/>
</dbReference>
<dbReference type="Pfam" id="PF02770">
    <property type="entry name" value="Acyl-CoA_dh_M"/>
    <property type="match status" value="1"/>
</dbReference>
<dbReference type="InterPro" id="IPR009075">
    <property type="entry name" value="AcylCo_DH/oxidase_C"/>
</dbReference>
<dbReference type="PROSITE" id="PS00073">
    <property type="entry name" value="ACYL_COA_DH_2"/>
    <property type="match status" value="1"/>
</dbReference>
<comment type="pathway">
    <text evidence="2">Amino-acid degradation; L-valine degradation.</text>
</comment>
<dbReference type="AlphaFoldDB" id="A0A937A2Z3"/>
<evidence type="ECO:0000259" key="10">
    <source>
        <dbReference type="Pfam" id="PF02036"/>
    </source>
</evidence>
<evidence type="ECO:0000313" key="13">
    <source>
        <dbReference type="EMBL" id="MBL0684005.1"/>
    </source>
</evidence>
<evidence type="ECO:0000313" key="14">
    <source>
        <dbReference type="Proteomes" id="UP000651057"/>
    </source>
</evidence>
<evidence type="ECO:0000256" key="4">
    <source>
        <dbReference type="ARBA" id="ARBA00022456"/>
    </source>
</evidence>
<dbReference type="GO" id="GO:0003995">
    <property type="term" value="F:acyl-CoA dehydrogenase activity"/>
    <property type="evidence" value="ECO:0007669"/>
    <property type="project" value="InterPro"/>
</dbReference>
<organism evidence="13 14">
    <name type="scientific">Aquimarina mytili</name>
    <dbReference type="NCBI Taxonomy" id="874423"/>
    <lineage>
        <taxon>Bacteria</taxon>
        <taxon>Pseudomonadati</taxon>
        <taxon>Bacteroidota</taxon>
        <taxon>Flavobacteriia</taxon>
        <taxon>Flavobacteriales</taxon>
        <taxon>Flavobacteriaceae</taxon>
        <taxon>Aquimarina</taxon>
    </lineage>
</organism>
<comment type="cofactor">
    <cofactor evidence="1 8">
        <name>FAD</name>
        <dbReference type="ChEBI" id="CHEBI:57692"/>
    </cofactor>
</comment>
<dbReference type="SUPFAM" id="SSF47203">
    <property type="entry name" value="Acyl-CoA dehydrogenase C-terminal domain-like"/>
    <property type="match status" value="1"/>
</dbReference>
<dbReference type="GO" id="GO:0033539">
    <property type="term" value="P:fatty acid beta-oxidation using acyl-CoA dehydrogenase"/>
    <property type="evidence" value="ECO:0007669"/>
    <property type="project" value="TreeGrafter"/>
</dbReference>
<dbReference type="InterPro" id="IPR037069">
    <property type="entry name" value="AcylCoA_DH/ox_N_sf"/>
</dbReference>
<keyword evidence="6 8" id="KW-0274">FAD</keyword>
<dbReference type="PANTHER" id="PTHR43884">
    <property type="entry name" value="ACYL-COA DEHYDROGENASE"/>
    <property type="match status" value="1"/>
</dbReference>
<evidence type="ECO:0000259" key="12">
    <source>
        <dbReference type="Pfam" id="PF02771"/>
    </source>
</evidence>
<evidence type="ECO:0000256" key="8">
    <source>
        <dbReference type="RuleBase" id="RU362125"/>
    </source>
</evidence>
<evidence type="ECO:0000259" key="11">
    <source>
        <dbReference type="Pfam" id="PF02770"/>
    </source>
</evidence>
<feature type="domain" description="SCP2" evidence="10">
    <location>
        <begin position="407"/>
        <end position="500"/>
    </location>
</feature>
<accession>A0A937A2Z3</accession>
<dbReference type="GO" id="GO:0050660">
    <property type="term" value="F:flavin adenine dinucleotide binding"/>
    <property type="evidence" value="ECO:0007669"/>
    <property type="project" value="InterPro"/>
</dbReference>
<keyword evidence="14" id="KW-1185">Reference proteome</keyword>
<dbReference type="SUPFAM" id="SSF56645">
    <property type="entry name" value="Acyl-CoA dehydrogenase NM domain-like"/>
    <property type="match status" value="1"/>
</dbReference>
<protein>
    <submittedName>
        <fullName evidence="13">Acyl-CoA dehydrogenase family protein</fullName>
    </submittedName>
</protein>
<reference evidence="13" key="1">
    <citation type="submission" date="2021-01" db="EMBL/GenBank/DDBJ databases">
        <authorList>
            <person name="Zhong Y.L."/>
        </authorList>
    </citation>
    <scope>NUCLEOTIDE SEQUENCE</scope>
    <source>
        <strain evidence="13">KCTC 23302</strain>
    </source>
</reference>
<dbReference type="InterPro" id="IPR046373">
    <property type="entry name" value="Acyl-CoA_Oxase/DH_mid-dom_sf"/>
</dbReference>
<keyword evidence="5 8" id="KW-0285">Flavoprotein</keyword>
<evidence type="ECO:0000256" key="5">
    <source>
        <dbReference type="ARBA" id="ARBA00022630"/>
    </source>
</evidence>
<dbReference type="PANTHER" id="PTHR43884:SF12">
    <property type="entry name" value="ISOVALERYL-COA DEHYDROGENASE, MITOCHONDRIAL-RELATED"/>
    <property type="match status" value="1"/>
</dbReference>
<dbReference type="Pfam" id="PF02036">
    <property type="entry name" value="SCP2"/>
    <property type="match status" value="1"/>
</dbReference>
<dbReference type="InterPro" id="IPR006091">
    <property type="entry name" value="Acyl-CoA_Oxase/DH_mid-dom"/>
</dbReference>
<sequence>MNSYYFTEEHELFRQSLKAFLQKEVMPNMDQWEEDQRIPKEVWKKMGDMGFLGLSYPEEFGGSNLDFFYDVVFCEEIAKVFSGGFAITQAVVQYMSGPYILKYGSQKLKEKYLPGIISGEKISCIGISEPTAGSDVANVKTTAVLEGDHYIVNGSKTFITNAVYGDFVVCVVKTDPKAGPDGVSLLVVDLDKEGVSKTKLKKLGWHASDTAELAFDNVKIPKENLIGQEGQGFYYLMGGLQVERLVGAIMGYAACESAMGYTLKYMSERTAFGRPINKFQVLRHRMAQLSSEIESCKQFVLYCSRLNNDGKYAVKECSMAKLLATELSDKTMTQCLQSFGGYGYIEDFKIARMFRDSRIGTIGGGTSEIMREIIAKMVIDDVSYKEANNNSNTNTNNKNSNIMSKLEDVLQAIQSKAEQANSLDNTLKFNFGEEQLYIDGTGDKNKVSIEDKDADCQVDVSFDDFIALTKGELNPMSAVMGGKIKIKGDMSVAMKLQSLFS</sequence>
<dbReference type="InterPro" id="IPR006089">
    <property type="entry name" value="Acyl-CoA_DH_CS"/>
</dbReference>
<feature type="domain" description="Acyl-CoA oxidase/dehydrogenase middle" evidence="11">
    <location>
        <begin position="124"/>
        <end position="218"/>
    </location>
</feature>
<dbReference type="RefSeq" id="WP_201919526.1">
    <property type="nucleotide sequence ID" value="NZ_BAABAX010000005.1"/>
</dbReference>
<feature type="domain" description="Acyl-CoA dehydrogenase/oxidase C-terminal" evidence="9">
    <location>
        <begin position="230"/>
        <end position="378"/>
    </location>
</feature>
<evidence type="ECO:0000259" key="9">
    <source>
        <dbReference type="Pfam" id="PF00441"/>
    </source>
</evidence>
<keyword evidence="4" id="KW-0101">Branched-chain amino acid catabolism</keyword>
<dbReference type="InterPro" id="IPR036527">
    <property type="entry name" value="SCP2_sterol-bd_dom_sf"/>
</dbReference>
<comment type="similarity">
    <text evidence="3 8">Belongs to the acyl-CoA dehydrogenase family.</text>
</comment>
<dbReference type="Gene3D" id="2.40.110.10">
    <property type="entry name" value="Butyryl-CoA Dehydrogenase, subunit A, domain 2"/>
    <property type="match status" value="1"/>
</dbReference>
<dbReference type="FunFam" id="1.20.140.10:FF:000001">
    <property type="entry name" value="Acyl-CoA dehydrogenase"/>
    <property type="match status" value="1"/>
</dbReference>
<dbReference type="InterPro" id="IPR036250">
    <property type="entry name" value="AcylCo_DH-like_C"/>
</dbReference>
<dbReference type="GO" id="GO:0009083">
    <property type="term" value="P:branched-chain amino acid catabolic process"/>
    <property type="evidence" value="ECO:0007669"/>
    <property type="project" value="UniProtKB-KW"/>
</dbReference>